<dbReference type="GO" id="GO:0003677">
    <property type="term" value="F:DNA binding"/>
    <property type="evidence" value="ECO:0007669"/>
    <property type="project" value="UniProtKB-KW"/>
</dbReference>
<evidence type="ECO:0000256" key="1">
    <source>
        <dbReference type="ARBA" id="ARBA00023015"/>
    </source>
</evidence>
<evidence type="ECO:0000256" key="3">
    <source>
        <dbReference type="ARBA" id="ARBA00023163"/>
    </source>
</evidence>
<evidence type="ECO:0000313" key="5">
    <source>
        <dbReference type="EMBL" id="TPG56496.1"/>
    </source>
</evidence>
<keyword evidence="2" id="KW-0238">DNA-binding</keyword>
<dbReference type="PROSITE" id="PS50949">
    <property type="entry name" value="HTH_GNTR"/>
    <property type="match status" value="1"/>
</dbReference>
<dbReference type="EMBL" id="RCZC01000001">
    <property type="protein sequence ID" value="TPG56496.1"/>
    <property type="molecule type" value="Genomic_DNA"/>
</dbReference>
<protein>
    <submittedName>
        <fullName evidence="5">GntR family transcriptional regulator</fullName>
    </submittedName>
</protein>
<dbReference type="InterPro" id="IPR036390">
    <property type="entry name" value="WH_DNA-bd_sf"/>
</dbReference>
<dbReference type="PANTHER" id="PTHR43537:SF5">
    <property type="entry name" value="UXU OPERON TRANSCRIPTIONAL REGULATOR"/>
    <property type="match status" value="1"/>
</dbReference>
<dbReference type="InterPro" id="IPR000524">
    <property type="entry name" value="Tscrpt_reg_HTH_GntR"/>
</dbReference>
<organism evidence="5 6">
    <name type="scientific">Sphingomonas glacialis</name>
    <dbReference type="NCBI Taxonomy" id="658225"/>
    <lineage>
        <taxon>Bacteria</taxon>
        <taxon>Pseudomonadati</taxon>
        <taxon>Pseudomonadota</taxon>
        <taxon>Alphaproteobacteria</taxon>
        <taxon>Sphingomonadales</taxon>
        <taxon>Sphingomonadaceae</taxon>
        <taxon>Sphingomonas</taxon>
    </lineage>
</organism>
<dbReference type="Gene3D" id="1.10.10.10">
    <property type="entry name" value="Winged helix-like DNA-binding domain superfamily/Winged helix DNA-binding domain"/>
    <property type="match status" value="2"/>
</dbReference>
<reference evidence="5 6" key="1">
    <citation type="journal article" date="2019" name="Environ. Microbiol.">
        <title>Species interactions and distinct microbial communities in high Arctic permafrost affected cryosols are associated with the CH4 and CO2 gas fluxes.</title>
        <authorList>
            <person name="Altshuler I."/>
            <person name="Hamel J."/>
            <person name="Turney S."/>
            <person name="Magnuson E."/>
            <person name="Levesque R."/>
            <person name="Greer C."/>
            <person name="Whyte L.G."/>
        </authorList>
    </citation>
    <scope>NUCLEOTIDE SEQUENCE [LARGE SCALE GENOMIC DNA]</scope>
    <source>
        <strain evidence="5 6">E6.1</strain>
    </source>
</reference>
<evidence type="ECO:0000259" key="4">
    <source>
        <dbReference type="PROSITE" id="PS50949"/>
    </source>
</evidence>
<name>A0A502G5L5_9SPHN</name>
<feature type="domain" description="HTH gntR-type" evidence="4">
    <location>
        <begin position="27"/>
        <end position="97"/>
    </location>
</feature>
<evidence type="ECO:0000313" key="6">
    <source>
        <dbReference type="Proteomes" id="UP000319931"/>
    </source>
</evidence>
<accession>A0A502G5L5</accession>
<keyword evidence="3" id="KW-0804">Transcription</keyword>
<evidence type="ECO:0000256" key="2">
    <source>
        <dbReference type="ARBA" id="ARBA00023125"/>
    </source>
</evidence>
<dbReference type="GO" id="GO:0003700">
    <property type="term" value="F:DNA-binding transcription factor activity"/>
    <property type="evidence" value="ECO:0007669"/>
    <property type="project" value="InterPro"/>
</dbReference>
<dbReference type="RefSeq" id="WP_140847817.1">
    <property type="nucleotide sequence ID" value="NZ_RCZC01000001.1"/>
</dbReference>
<sequence>MAARRNKPSGPLNIDHALVAGRTSEGAKLAQRGAMLIQQEIIFGNLDSGCLLGTVAQIRARHKLGRWAFREALAILEQRGVARLRPGPGGGVVVAEPDFGNIVELTLLYIYIARDGIRELVEAEAALLSAMVNMICDPASPLPRELRFVNDEVQVSVPRALAYQTGNPAFELIVEYIESVRKACAHPDEQREDPNTSAARALWHAIACGDAASARAALERYLEERNRLAMDRPCDIAAFSKHHTGGRKVAYRLALRILQTIGEQQDAPEVCLGSEADIAMRFDTNGEIVRQSVRLLEDLDVVASQRGRSGGIVLRKPDTVSISSLLPHILSRHHLAVSDCYEAAGLLSVEIARLAASRAKSPPVDGVQPTPLDGAADAWRMILIDRQIQAFAQNPLLASFERGLLLYSCVVAPPSPSEDVPLDRMMALSESILHWVERSNPLQAERAAKARFALMSLRFV</sequence>
<dbReference type="Proteomes" id="UP000319931">
    <property type="component" value="Unassembled WGS sequence"/>
</dbReference>
<keyword evidence="6" id="KW-1185">Reference proteome</keyword>
<dbReference type="SUPFAM" id="SSF46785">
    <property type="entry name" value="Winged helix' DNA-binding domain"/>
    <property type="match status" value="2"/>
</dbReference>
<keyword evidence="1" id="KW-0805">Transcription regulation</keyword>
<proteinExistence type="predicted"/>
<dbReference type="OrthoDB" id="9812645at2"/>
<dbReference type="AlphaFoldDB" id="A0A502G5L5"/>
<dbReference type="InterPro" id="IPR036388">
    <property type="entry name" value="WH-like_DNA-bd_sf"/>
</dbReference>
<dbReference type="PANTHER" id="PTHR43537">
    <property type="entry name" value="TRANSCRIPTIONAL REGULATOR, GNTR FAMILY"/>
    <property type="match status" value="1"/>
</dbReference>
<gene>
    <name evidence="5" type="ORF">EAH76_02855</name>
</gene>
<comment type="caution">
    <text evidence="5">The sequence shown here is derived from an EMBL/GenBank/DDBJ whole genome shotgun (WGS) entry which is preliminary data.</text>
</comment>